<proteinExistence type="inferred from homology"/>
<evidence type="ECO:0000256" key="2">
    <source>
        <dbReference type="ARBA" id="ARBA00023002"/>
    </source>
</evidence>
<evidence type="ECO:0000313" key="5">
    <source>
        <dbReference type="Proteomes" id="UP000702209"/>
    </source>
</evidence>
<keyword evidence="5" id="KW-1185">Reference proteome</keyword>
<dbReference type="PRINTS" id="PR00081">
    <property type="entry name" value="GDHRDH"/>
</dbReference>
<sequence>MSKIDYHRQTVIVTGASSGLGAEFARQLARRGANLVLVARRADRLESLAAELTRAHDVTVTAIARDLGLPDAGRTLRAELESRGIYATGLVNNAGFGTNDAFTDEDPDRLQSMIALNVSALVDLSRAYIDPLTAADTGVLINTASLLGFQPIPYMGVYAATKAFVLSFTESLWEEAHGTNLRVLAVCPGAMQTEFFDVAGNQSADLGTKRATPEQVVTIALDTLDRRSAPPSVVTNSRSLVLLGKLLSRRAMVRLMGWMARRSHTQPTAPANS</sequence>
<dbReference type="Proteomes" id="UP000702209">
    <property type="component" value="Unassembled WGS sequence"/>
</dbReference>
<dbReference type="PRINTS" id="PR00080">
    <property type="entry name" value="SDRFAMILY"/>
</dbReference>
<dbReference type="PIRSF" id="PIRSF000126">
    <property type="entry name" value="11-beta-HSD1"/>
    <property type="match status" value="1"/>
</dbReference>
<evidence type="ECO:0000256" key="3">
    <source>
        <dbReference type="RuleBase" id="RU000363"/>
    </source>
</evidence>
<dbReference type="InterPro" id="IPR002347">
    <property type="entry name" value="SDR_fam"/>
</dbReference>
<organism evidence="4 5">
    <name type="scientific">Nocardia amamiensis</name>
    <dbReference type="NCBI Taxonomy" id="404578"/>
    <lineage>
        <taxon>Bacteria</taxon>
        <taxon>Bacillati</taxon>
        <taxon>Actinomycetota</taxon>
        <taxon>Actinomycetes</taxon>
        <taxon>Mycobacteriales</taxon>
        <taxon>Nocardiaceae</taxon>
        <taxon>Nocardia</taxon>
    </lineage>
</organism>
<accession>A0ABS0D6K0</accession>
<dbReference type="SUPFAM" id="SSF51735">
    <property type="entry name" value="NAD(P)-binding Rossmann-fold domains"/>
    <property type="match status" value="1"/>
</dbReference>
<dbReference type="PANTHER" id="PTHR44196">
    <property type="entry name" value="DEHYDROGENASE/REDUCTASE SDR FAMILY MEMBER 7B"/>
    <property type="match status" value="1"/>
</dbReference>
<name>A0ABS0D6K0_9NOCA</name>
<comment type="similarity">
    <text evidence="1 3">Belongs to the short-chain dehydrogenases/reductases (SDR) family.</text>
</comment>
<gene>
    <name evidence="4" type="ORF">IU459_35435</name>
</gene>
<dbReference type="EMBL" id="JADLQX010000057">
    <property type="protein sequence ID" value="MBF6302789.1"/>
    <property type="molecule type" value="Genomic_DNA"/>
</dbReference>
<dbReference type="Gene3D" id="3.40.50.720">
    <property type="entry name" value="NAD(P)-binding Rossmann-like Domain"/>
    <property type="match status" value="1"/>
</dbReference>
<dbReference type="Pfam" id="PF00106">
    <property type="entry name" value="adh_short"/>
    <property type="match status" value="1"/>
</dbReference>
<dbReference type="PANTHER" id="PTHR44196:SF2">
    <property type="entry name" value="SHORT-CHAIN DEHYDROGENASE-RELATED"/>
    <property type="match status" value="1"/>
</dbReference>
<evidence type="ECO:0000313" key="4">
    <source>
        <dbReference type="EMBL" id="MBF6302789.1"/>
    </source>
</evidence>
<protein>
    <submittedName>
        <fullName evidence="4">SDR family oxidoreductase</fullName>
    </submittedName>
</protein>
<evidence type="ECO:0000256" key="1">
    <source>
        <dbReference type="ARBA" id="ARBA00006484"/>
    </source>
</evidence>
<comment type="caution">
    <text evidence="4">The sequence shown here is derived from an EMBL/GenBank/DDBJ whole genome shotgun (WGS) entry which is preliminary data.</text>
</comment>
<reference evidence="4 5" key="1">
    <citation type="submission" date="2020-10" db="EMBL/GenBank/DDBJ databases">
        <title>Identification of Nocardia species via Next-generation sequencing and recognition of intraspecies genetic diversity.</title>
        <authorList>
            <person name="Li P."/>
            <person name="Li P."/>
            <person name="Lu B."/>
        </authorList>
    </citation>
    <scope>NUCLEOTIDE SEQUENCE [LARGE SCALE GENOMIC DNA]</scope>
    <source>
        <strain evidence="4 5">BJ06-0157</strain>
    </source>
</reference>
<dbReference type="RefSeq" id="WP_195133972.1">
    <property type="nucleotide sequence ID" value="NZ_JADLQX010000057.1"/>
</dbReference>
<dbReference type="CDD" id="cd05233">
    <property type="entry name" value="SDR_c"/>
    <property type="match status" value="1"/>
</dbReference>
<keyword evidence="2" id="KW-0560">Oxidoreductase</keyword>
<dbReference type="InterPro" id="IPR036291">
    <property type="entry name" value="NAD(P)-bd_dom_sf"/>
</dbReference>